<name>A0A267FPY8_9PLAT</name>
<feature type="compositionally biased region" description="Basic and acidic residues" evidence="7">
    <location>
        <begin position="345"/>
        <end position="355"/>
    </location>
</feature>
<evidence type="ECO:0000256" key="2">
    <source>
        <dbReference type="ARBA" id="ARBA00022670"/>
    </source>
</evidence>
<reference evidence="11 12" key="1">
    <citation type="submission" date="2017-06" db="EMBL/GenBank/DDBJ databases">
        <title>A platform for efficient transgenesis in Macrostomum lignano, a flatworm model organism for stem cell research.</title>
        <authorList>
            <person name="Berezikov E."/>
        </authorList>
    </citation>
    <scope>NUCLEOTIDE SEQUENCE [LARGE SCALE GENOMIC DNA]</scope>
    <source>
        <strain evidence="11">DV1</strain>
        <tissue evidence="11">Whole organism</tissue>
    </source>
</reference>
<dbReference type="SUPFAM" id="SSF56112">
    <property type="entry name" value="Protein kinase-like (PK-like)"/>
    <property type="match status" value="2"/>
</dbReference>
<evidence type="ECO:0000256" key="1">
    <source>
        <dbReference type="ARBA" id="ARBA00010134"/>
    </source>
</evidence>
<gene>
    <name evidence="11" type="ORF">BOX15_Mlig010610g1</name>
</gene>
<dbReference type="PROSITE" id="PS01122">
    <property type="entry name" value="CASPASE_CYS"/>
    <property type="match status" value="1"/>
</dbReference>
<dbReference type="Pfam" id="PF00656">
    <property type="entry name" value="Peptidase_C14"/>
    <property type="match status" value="1"/>
</dbReference>
<feature type="compositionally biased region" description="Low complexity" evidence="7">
    <location>
        <begin position="763"/>
        <end position="776"/>
    </location>
</feature>
<evidence type="ECO:0000259" key="8">
    <source>
        <dbReference type="PROSITE" id="PS50011"/>
    </source>
</evidence>
<dbReference type="GO" id="GO:0005524">
    <property type="term" value="F:ATP binding"/>
    <property type="evidence" value="ECO:0007669"/>
    <property type="project" value="InterPro"/>
</dbReference>
<feature type="compositionally biased region" description="Low complexity" evidence="7">
    <location>
        <begin position="678"/>
        <end position="709"/>
    </location>
</feature>
<dbReference type="GO" id="GO:0006508">
    <property type="term" value="P:proteolysis"/>
    <property type="evidence" value="ECO:0007669"/>
    <property type="project" value="UniProtKB-KW"/>
</dbReference>
<dbReference type="Proteomes" id="UP000215902">
    <property type="component" value="Unassembled WGS sequence"/>
</dbReference>
<feature type="non-terminal residue" evidence="11">
    <location>
        <position position="1"/>
    </location>
</feature>
<dbReference type="PRINTS" id="PR00376">
    <property type="entry name" value="IL1BCENZYME"/>
</dbReference>
<dbReference type="InterPro" id="IPR011600">
    <property type="entry name" value="Pept_C14_caspase"/>
</dbReference>
<dbReference type="GO" id="GO:0004197">
    <property type="term" value="F:cysteine-type endopeptidase activity"/>
    <property type="evidence" value="ECO:0007669"/>
    <property type="project" value="InterPro"/>
</dbReference>
<protein>
    <recommendedName>
        <fullName evidence="13">Protein kinase domain-containing protein</fullName>
    </recommendedName>
</protein>
<feature type="domain" description="Protein kinase" evidence="8">
    <location>
        <begin position="392"/>
        <end position="647"/>
    </location>
</feature>
<keyword evidence="3" id="KW-0378">Hydrolase</keyword>
<feature type="domain" description="Caspase family p10" evidence="9">
    <location>
        <begin position="963"/>
        <end position="1054"/>
    </location>
</feature>
<dbReference type="AlphaFoldDB" id="A0A267FPY8"/>
<feature type="domain" description="Protein kinase" evidence="8">
    <location>
        <begin position="65"/>
        <end position="398"/>
    </location>
</feature>
<dbReference type="InterPro" id="IPR033139">
    <property type="entry name" value="Caspase_cys_AS"/>
</dbReference>
<dbReference type="EMBL" id="NIVC01000899">
    <property type="protein sequence ID" value="PAA75167.1"/>
    <property type="molecule type" value="Genomic_DNA"/>
</dbReference>
<evidence type="ECO:0000256" key="3">
    <source>
        <dbReference type="ARBA" id="ARBA00022801"/>
    </source>
</evidence>
<evidence type="ECO:0000256" key="5">
    <source>
        <dbReference type="ARBA" id="ARBA00023145"/>
    </source>
</evidence>
<sequence length="1066" mass="119267">LLFSTIIVTDCVKSRQYLQEQRGPECSVLDFLAVKKLERLSEMSERSVSLELLAVDGRRFRCRPDPRHFAPVQGRFGRIFRVRISAAETSESTADETAAVYCADKAGRKLLSCFSILAQLKHDNIVRLIAAARDADSAASVCVLMEWVGAGSLRDLIDRSGCLTEPLIGAYAKQIGSALNYLHSRSILHRNVKCRSALITESGHTKLAGFTACCLLEEDDPDASLDVRQFGCFLVEMATGRTGCKEAPESSTNQLRSLCEACAEQQRPRMEQLLQLEFFQTMQSLKPLLSPSPPTPTQALRPVKSDRCLLGGRAEVGASAPEVLLPQRRLGESDATEELDDDDEAGARGLDKYRQTDDEDEDYFELEGTDFEELIEEDENEQDEEDAQACQIDRERLLGRGRFGSVFRADLHGMPAAAYRTTPGCPEETLKQFRASCLILGKLRHDCIVRLVKVLSDSSGCLTVLTELVEGRNLRSILTQRKAGFREGDLRSYCRQIASALLYLHEQRPALVHRNVKCKSVLLQPNSSLKLVGFSLCMRQQRTARPREWGSPCYLAPEVLHSAGAEFTTKSDVWAFGCLVFELATGRPPNAEQSRNFDRLHASICVGSMPSLPIDSSAALGELYRLCTQRRRKRRPGVQHLLALPFFHRSSRPLLERRNSSCQRRKPSLVRQRTTSDSQVVEELQLQQQQQQSKQQQEQQQEQQKQQQQPSLRFPLVTPRLQQLKPKQQQQDLEAFESVKDDVLKGRSEKLHRSSSEGGPVMQRAQTAAKQQQQQPQPEPLFEPINSLPSSNIYPHCQRPHGYCLLINVERFANPSEFPTRNGSLVDVERVSRLLQRLGYRVRSIADPTAAGICKAAMRIALKNHENYDSFVCFLMSHGTNNQIVGSDGQYISLGRIASFFDSDVCAGLAGKPKLFFIQACRGERQQRNFATTRAVAVGASADQVATAITDDDDEAEEPNTGGVLFAPKGVDFFFGYATSEKYIAYRDSQSGSAYVRVLCRVVEAYGAKEDLLQLHTRVTALISRNPQENQFGSKLFQVPDMRSKLTKQFYFLLGSLKKVSSDLTS</sequence>
<feature type="region of interest" description="Disordered" evidence="7">
    <location>
        <begin position="328"/>
        <end position="355"/>
    </location>
</feature>
<feature type="domain" description="Caspase family p20" evidence="10">
    <location>
        <begin position="800"/>
        <end position="925"/>
    </location>
</feature>
<dbReference type="SUPFAM" id="SSF52129">
    <property type="entry name" value="Caspase-like"/>
    <property type="match status" value="1"/>
</dbReference>
<dbReference type="PANTHER" id="PTHR24361:SF678">
    <property type="entry name" value="SPORULATION-SPECIFIC PROTEIN 1"/>
    <property type="match status" value="1"/>
</dbReference>
<feature type="compositionally biased region" description="Acidic residues" evidence="7">
    <location>
        <begin position="334"/>
        <end position="344"/>
    </location>
</feature>
<proteinExistence type="inferred from homology"/>
<dbReference type="OrthoDB" id="1034557at2759"/>
<dbReference type="InterPro" id="IPR001309">
    <property type="entry name" value="Pept_C14_p20"/>
</dbReference>
<dbReference type="InterPro" id="IPR053235">
    <property type="entry name" value="Ser_Thr_kinase"/>
</dbReference>
<dbReference type="InterPro" id="IPR029030">
    <property type="entry name" value="Caspase-like_dom_sf"/>
</dbReference>
<keyword evidence="4" id="KW-0788">Thiol protease</keyword>
<comment type="caution">
    <text evidence="11">The sequence shown here is derived from an EMBL/GenBank/DDBJ whole genome shotgun (WGS) entry which is preliminary data.</text>
</comment>
<keyword evidence="5" id="KW-0865">Zymogen</keyword>
<dbReference type="Pfam" id="PF00069">
    <property type="entry name" value="Pkinase"/>
    <property type="match status" value="2"/>
</dbReference>
<evidence type="ECO:0000256" key="4">
    <source>
        <dbReference type="ARBA" id="ARBA00022807"/>
    </source>
</evidence>
<feature type="region of interest" description="Disordered" evidence="7">
    <location>
        <begin position="747"/>
        <end position="781"/>
    </location>
</feature>
<dbReference type="InterPro" id="IPR016129">
    <property type="entry name" value="Caspase_his_AS"/>
</dbReference>
<dbReference type="PROSITE" id="PS50208">
    <property type="entry name" value="CASPASE_P20"/>
    <property type="match status" value="1"/>
</dbReference>
<dbReference type="PROSITE" id="PS01121">
    <property type="entry name" value="CASPASE_HIS"/>
    <property type="match status" value="1"/>
</dbReference>
<dbReference type="Gene3D" id="3.40.50.1460">
    <property type="match status" value="1"/>
</dbReference>
<accession>A0A267FPY8</accession>
<dbReference type="PROSITE" id="PS50207">
    <property type="entry name" value="CASPASE_P10"/>
    <property type="match status" value="1"/>
</dbReference>
<dbReference type="PROSITE" id="PS50011">
    <property type="entry name" value="PROTEIN_KINASE_DOM"/>
    <property type="match status" value="2"/>
</dbReference>
<dbReference type="SMART" id="SM00115">
    <property type="entry name" value="CASc"/>
    <property type="match status" value="1"/>
</dbReference>
<evidence type="ECO:0000259" key="10">
    <source>
        <dbReference type="PROSITE" id="PS50208"/>
    </source>
</evidence>
<dbReference type="GO" id="GO:0004674">
    <property type="term" value="F:protein serine/threonine kinase activity"/>
    <property type="evidence" value="ECO:0007669"/>
    <property type="project" value="TreeGrafter"/>
</dbReference>
<evidence type="ECO:0008006" key="13">
    <source>
        <dbReference type="Google" id="ProtNLM"/>
    </source>
</evidence>
<comment type="similarity">
    <text evidence="1 6">Belongs to the peptidase C14A family.</text>
</comment>
<dbReference type="GO" id="GO:0005737">
    <property type="term" value="C:cytoplasm"/>
    <property type="evidence" value="ECO:0007669"/>
    <property type="project" value="TreeGrafter"/>
</dbReference>
<dbReference type="Gene3D" id="1.10.510.10">
    <property type="entry name" value="Transferase(Phosphotransferase) domain 1"/>
    <property type="match status" value="2"/>
</dbReference>
<evidence type="ECO:0000313" key="11">
    <source>
        <dbReference type="EMBL" id="PAA75167.1"/>
    </source>
</evidence>
<evidence type="ECO:0000313" key="12">
    <source>
        <dbReference type="Proteomes" id="UP000215902"/>
    </source>
</evidence>
<dbReference type="InterPro" id="IPR002138">
    <property type="entry name" value="Pept_C14_p10"/>
</dbReference>
<dbReference type="InterPro" id="IPR011009">
    <property type="entry name" value="Kinase-like_dom_sf"/>
</dbReference>
<keyword evidence="2" id="KW-0645">Protease</keyword>
<organism evidence="11 12">
    <name type="scientific">Macrostomum lignano</name>
    <dbReference type="NCBI Taxonomy" id="282301"/>
    <lineage>
        <taxon>Eukaryota</taxon>
        <taxon>Metazoa</taxon>
        <taxon>Spiralia</taxon>
        <taxon>Lophotrochozoa</taxon>
        <taxon>Platyhelminthes</taxon>
        <taxon>Rhabditophora</taxon>
        <taxon>Macrostomorpha</taxon>
        <taxon>Macrostomida</taxon>
        <taxon>Macrostomidae</taxon>
        <taxon>Macrostomum</taxon>
    </lineage>
</organism>
<dbReference type="CDD" id="cd00032">
    <property type="entry name" value="CASc"/>
    <property type="match status" value="1"/>
</dbReference>
<dbReference type="InterPro" id="IPR015917">
    <property type="entry name" value="Pept_C14A"/>
</dbReference>
<dbReference type="STRING" id="282301.A0A267FPY8"/>
<dbReference type="InterPro" id="IPR000719">
    <property type="entry name" value="Prot_kinase_dom"/>
</dbReference>
<dbReference type="Gene3D" id="3.30.200.20">
    <property type="entry name" value="Phosphorylase Kinase, domain 1"/>
    <property type="match status" value="1"/>
</dbReference>
<evidence type="ECO:0000256" key="6">
    <source>
        <dbReference type="RuleBase" id="RU003971"/>
    </source>
</evidence>
<keyword evidence="12" id="KW-1185">Reference proteome</keyword>
<evidence type="ECO:0000256" key="7">
    <source>
        <dbReference type="SAM" id="MobiDB-lite"/>
    </source>
</evidence>
<dbReference type="PANTHER" id="PTHR24361">
    <property type="entry name" value="MITOGEN-ACTIVATED KINASE KINASE KINASE"/>
    <property type="match status" value="1"/>
</dbReference>
<evidence type="ECO:0000259" key="9">
    <source>
        <dbReference type="PROSITE" id="PS50207"/>
    </source>
</evidence>
<feature type="region of interest" description="Disordered" evidence="7">
    <location>
        <begin position="657"/>
        <end position="713"/>
    </location>
</feature>